<proteinExistence type="predicted"/>
<protein>
    <submittedName>
        <fullName evidence="2">Tetratricopeptide repeat protein</fullName>
    </submittedName>
</protein>
<dbReference type="RefSeq" id="WP_195130206.1">
    <property type="nucleotide sequence ID" value="NZ_JADLQX010000010.1"/>
</dbReference>
<dbReference type="Proteomes" id="UP000702209">
    <property type="component" value="Unassembled WGS sequence"/>
</dbReference>
<evidence type="ECO:0000313" key="3">
    <source>
        <dbReference type="Proteomes" id="UP000702209"/>
    </source>
</evidence>
<evidence type="ECO:0000256" key="1">
    <source>
        <dbReference type="SAM" id="MobiDB-lite"/>
    </source>
</evidence>
<feature type="region of interest" description="Disordered" evidence="1">
    <location>
        <begin position="47"/>
        <end position="74"/>
    </location>
</feature>
<organism evidence="2 3">
    <name type="scientific">Nocardia amamiensis</name>
    <dbReference type="NCBI Taxonomy" id="404578"/>
    <lineage>
        <taxon>Bacteria</taxon>
        <taxon>Bacillati</taxon>
        <taxon>Actinomycetota</taxon>
        <taxon>Actinomycetes</taxon>
        <taxon>Mycobacteriales</taxon>
        <taxon>Nocardiaceae</taxon>
        <taxon>Nocardia</taxon>
    </lineage>
</organism>
<gene>
    <name evidence="2" type="ORF">IU459_15400</name>
</gene>
<sequence length="74" mass="8461">MLTQLLAERPGDIGARYALAVCQLDLGLRREARESLLQVVHAQFRRPPSDMATARRRHTPTSVTRINQQRRPRG</sequence>
<comment type="caution">
    <text evidence="2">The sequence shown here is derived from an EMBL/GenBank/DDBJ whole genome shotgun (WGS) entry which is preliminary data.</text>
</comment>
<evidence type="ECO:0000313" key="2">
    <source>
        <dbReference type="EMBL" id="MBF6298919.1"/>
    </source>
</evidence>
<name>A0ABS0CVQ3_9NOCA</name>
<keyword evidence="3" id="KW-1185">Reference proteome</keyword>
<accession>A0ABS0CVQ3</accession>
<reference evidence="2 3" key="1">
    <citation type="submission" date="2020-10" db="EMBL/GenBank/DDBJ databases">
        <title>Identification of Nocardia species via Next-generation sequencing and recognition of intraspecies genetic diversity.</title>
        <authorList>
            <person name="Li P."/>
            <person name="Li P."/>
            <person name="Lu B."/>
        </authorList>
    </citation>
    <scope>NUCLEOTIDE SEQUENCE [LARGE SCALE GENOMIC DNA]</scope>
    <source>
        <strain evidence="2 3">BJ06-0157</strain>
    </source>
</reference>
<dbReference type="EMBL" id="JADLQX010000010">
    <property type="protein sequence ID" value="MBF6298919.1"/>
    <property type="molecule type" value="Genomic_DNA"/>
</dbReference>
<dbReference type="Pfam" id="PF14559">
    <property type="entry name" value="TPR_19"/>
    <property type="match status" value="1"/>
</dbReference>